<sequence>MGLEAFCGKYAEELQKHYSDVNEQMVLATAEGYLRHLMEAEVEDAAEILNSYAYHRITVDKSGSPRKIKGYFSSALAGVKAPEINAEADAKSFKPFIFMYRSKPELAAPAGWDWSKIEDGEWLTEFPELEVSVFDGL</sequence>
<proteinExistence type="predicted"/>
<dbReference type="EMBL" id="CP003984">
    <property type="protein sequence ID" value="AII86340.1"/>
    <property type="molecule type" value="Genomic_DNA"/>
</dbReference>
<evidence type="ECO:0000313" key="2">
    <source>
        <dbReference type="Proteomes" id="UP000028680"/>
    </source>
</evidence>
<name>A0AAN0RHJ4_9RHOB</name>
<accession>A0AAN0RHJ4</accession>
<protein>
    <submittedName>
        <fullName evidence="1">Uncharacterized protein</fullName>
    </submittedName>
</protein>
<reference evidence="1 2" key="1">
    <citation type="journal article" date="2014" name="ISME J.">
        <title>Adaptation of an abundant Roseobacter RCA organism to pelagic systems revealed by genomic and transcriptomic analyses.</title>
        <authorList>
            <person name="Voget S."/>
            <person name="Wemheuer B."/>
            <person name="Brinkhoff T."/>
            <person name="Vollmers J."/>
            <person name="Dietrich S."/>
            <person name="Giebel H.A."/>
            <person name="Beardsley C."/>
            <person name="Sardemann C."/>
            <person name="Bakenhus I."/>
            <person name="Billerbeck S."/>
            <person name="Daniel R."/>
            <person name="Simon M."/>
        </authorList>
    </citation>
    <scope>NUCLEOTIDE SEQUENCE [LARGE SCALE GENOMIC DNA]</scope>
    <source>
        <strain evidence="1 2">RCA23</strain>
    </source>
</reference>
<organism evidence="1 2">
    <name type="scientific">Planktomarina temperata RCA23</name>
    <dbReference type="NCBI Taxonomy" id="666509"/>
    <lineage>
        <taxon>Bacteria</taxon>
        <taxon>Pseudomonadati</taxon>
        <taxon>Pseudomonadota</taxon>
        <taxon>Alphaproteobacteria</taxon>
        <taxon>Rhodobacterales</taxon>
        <taxon>Paracoccaceae</taxon>
        <taxon>Planktomarina</taxon>
    </lineage>
</organism>
<gene>
    <name evidence="1" type="ORF">RCA23_c07840</name>
</gene>
<keyword evidence="2" id="KW-1185">Reference proteome</keyword>
<dbReference type="RefSeq" id="WP_044049203.1">
    <property type="nucleotide sequence ID" value="NZ_CP003984.1"/>
</dbReference>
<evidence type="ECO:0000313" key="1">
    <source>
        <dbReference type="EMBL" id="AII86340.1"/>
    </source>
</evidence>
<dbReference type="AlphaFoldDB" id="A0AAN0RHJ4"/>
<dbReference type="KEGG" id="ptp:RCA23_c07840"/>
<dbReference type="Proteomes" id="UP000028680">
    <property type="component" value="Chromosome"/>
</dbReference>